<dbReference type="RefSeq" id="WP_074204414.1">
    <property type="nucleotide sequence ID" value="NZ_FSQW01000001.1"/>
</dbReference>
<name>A0A1N6D3I7_9SPHN</name>
<dbReference type="SUPFAM" id="SSF55298">
    <property type="entry name" value="YjgF-like"/>
    <property type="match status" value="1"/>
</dbReference>
<reference evidence="3" key="1">
    <citation type="submission" date="2016-11" db="EMBL/GenBank/DDBJ databases">
        <authorList>
            <person name="Varghese N."/>
            <person name="Submissions S."/>
        </authorList>
    </citation>
    <scope>NUCLEOTIDE SEQUENCE [LARGE SCALE GENOMIC DNA]</scope>
    <source>
        <strain evidence="3">DSM 22363</strain>
    </source>
</reference>
<gene>
    <name evidence="2" type="ORF">SAMN02745824_1499</name>
</gene>
<sequence length="159" mass="17238">MTERVETKLTELGLSLPAPLVLPSPNRIAAKLVGTTLYISGHGSDLLDDDSVKRHGRVPDRVSAEEAYETTRALALKMLATAKWAIGDLDRIAEIINLKGYVYSHPDFDAMNAVINGASDLLFEVFGDPAGVHTRSTIGVTALVKNQSVEIDAVMRLHE</sequence>
<organism evidence="2 3">
    <name type="scientific">Parasphingorhabdus marina DSM 22363</name>
    <dbReference type="NCBI Taxonomy" id="1123272"/>
    <lineage>
        <taxon>Bacteria</taxon>
        <taxon>Pseudomonadati</taxon>
        <taxon>Pseudomonadota</taxon>
        <taxon>Alphaproteobacteria</taxon>
        <taxon>Sphingomonadales</taxon>
        <taxon>Sphingomonadaceae</taxon>
        <taxon>Parasphingorhabdus</taxon>
    </lineage>
</organism>
<dbReference type="InterPro" id="IPR013813">
    <property type="entry name" value="Endoribo_LPSP/chorism_mut-like"/>
</dbReference>
<protein>
    <submittedName>
        <fullName evidence="2">Enamine deaminase RidA, house cleaning of reactive enamine intermediates, YjgF/YER057c/UK114 family</fullName>
    </submittedName>
</protein>
<dbReference type="Proteomes" id="UP000185192">
    <property type="component" value="Unassembled WGS sequence"/>
</dbReference>
<dbReference type="Gene3D" id="3.30.1330.40">
    <property type="entry name" value="RutC-like"/>
    <property type="match status" value="1"/>
</dbReference>
<evidence type="ECO:0000259" key="1">
    <source>
        <dbReference type="Pfam" id="PF14588"/>
    </source>
</evidence>
<dbReference type="InterPro" id="IPR035959">
    <property type="entry name" value="RutC-like_sf"/>
</dbReference>
<dbReference type="CDD" id="cd02199">
    <property type="entry name" value="YjgF_YER057c_UK114_like_1"/>
    <property type="match status" value="1"/>
</dbReference>
<evidence type="ECO:0000313" key="2">
    <source>
        <dbReference type="EMBL" id="SIN65355.1"/>
    </source>
</evidence>
<evidence type="ECO:0000313" key="3">
    <source>
        <dbReference type="Proteomes" id="UP000185192"/>
    </source>
</evidence>
<dbReference type="PANTHER" id="PTHR43760:SF1">
    <property type="entry name" value="ENDORIBONUCLEASE L-PSP_CHORISMATE MUTASE-LIKE DOMAIN-CONTAINING PROTEIN"/>
    <property type="match status" value="1"/>
</dbReference>
<dbReference type="PANTHER" id="PTHR43760">
    <property type="entry name" value="ENDORIBONUCLEASE-RELATED"/>
    <property type="match status" value="1"/>
</dbReference>
<dbReference type="STRING" id="1123272.SAMN02745824_1499"/>
<proteinExistence type="predicted"/>
<dbReference type="Pfam" id="PF14588">
    <property type="entry name" value="YjgF_endoribonc"/>
    <property type="match status" value="1"/>
</dbReference>
<dbReference type="OrthoDB" id="9806350at2"/>
<keyword evidence="3" id="KW-1185">Reference proteome</keyword>
<accession>A0A1N6D3I7</accession>
<feature type="domain" description="Endoribonuclease L-PSP/chorismate mutase-like" evidence="1">
    <location>
        <begin position="9"/>
        <end position="137"/>
    </location>
</feature>
<dbReference type="EMBL" id="FSQW01000001">
    <property type="protein sequence ID" value="SIN65355.1"/>
    <property type="molecule type" value="Genomic_DNA"/>
</dbReference>
<dbReference type="AlphaFoldDB" id="A0A1N6D3I7"/>